<sequence>MPTDVKAAFENLIKLDANKLQQQLEAKKKYRLGKKNEATELGARTAAKPFNEPLGTGRMTQSSENCQDPEIECDPDNPDEGDTSPSKQFGASPGSNGYSYHSTQSFSAGGDGTVYVITDWNTGPNGQVVGVQVTVQATGEHGNSIGFYGDANQGTQMANGGYYVSGTLTYSYTTTGMSGGGLGVETQTVVQSYQLGVGAYQQTTVAAISQN</sequence>
<feature type="compositionally biased region" description="Acidic residues" evidence="1">
    <location>
        <begin position="67"/>
        <end position="82"/>
    </location>
</feature>
<evidence type="ECO:0000313" key="2">
    <source>
        <dbReference type="EMBL" id="MBD2700277.1"/>
    </source>
</evidence>
<comment type="caution">
    <text evidence="2">The sequence shown here is derived from an EMBL/GenBank/DDBJ whole genome shotgun (WGS) entry which is preliminary data.</text>
</comment>
<organism evidence="2 3">
    <name type="scientific">Spirosoma profusum</name>
    <dbReference type="NCBI Taxonomy" id="2771354"/>
    <lineage>
        <taxon>Bacteria</taxon>
        <taxon>Pseudomonadati</taxon>
        <taxon>Bacteroidota</taxon>
        <taxon>Cytophagia</taxon>
        <taxon>Cytophagales</taxon>
        <taxon>Cytophagaceae</taxon>
        <taxon>Spirosoma</taxon>
    </lineage>
</organism>
<accession>A0A926XY97</accession>
<dbReference type="EMBL" id="JACWZY010000004">
    <property type="protein sequence ID" value="MBD2700277.1"/>
    <property type="molecule type" value="Genomic_DNA"/>
</dbReference>
<name>A0A926XY97_9BACT</name>
<evidence type="ECO:0000313" key="3">
    <source>
        <dbReference type="Proteomes" id="UP000598820"/>
    </source>
</evidence>
<feature type="compositionally biased region" description="Polar residues" evidence="1">
    <location>
        <begin position="83"/>
        <end position="103"/>
    </location>
</feature>
<gene>
    <name evidence="2" type="ORF">IC229_06510</name>
</gene>
<proteinExistence type="predicted"/>
<feature type="region of interest" description="Disordered" evidence="1">
    <location>
        <begin position="28"/>
        <end position="103"/>
    </location>
</feature>
<evidence type="ECO:0000256" key="1">
    <source>
        <dbReference type="SAM" id="MobiDB-lite"/>
    </source>
</evidence>
<keyword evidence="3" id="KW-1185">Reference proteome</keyword>
<dbReference type="RefSeq" id="WP_190886142.1">
    <property type="nucleotide sequence ID" value="NZ_JACWZY010000004.1"/>
</dbReference>
<reference evidence="2" key="1">
    <citation type="submission" date="2020-09" db="EMBL/GenBank/DDBJ databases">
        <authorList>
            <person name="Kim M.K."/>
        </authorList>
    </citation>
    <scope>NUCLEOTIDE SEQUENCE</scope>
    <source>
        <strain evidence="2">BT702</strain>
    </source>
</reference>
<protein>
    <submittedName>
        <fullName evidence="2">Uncharacterized protein</fullName>
    </submittedName>
</protein>
<dbReference type="Proteomes" id="UP000598820">
    <property type="component" value="Unassembled WGS sequence"/>
</dbReference>
<dbReference type="AlphaFoldDB" id="A0A926XY97"/>